<evidence type="ECO:0000256" key="1">
    <source>
        <dbReference type="ARBA" id="ARBA00022741"/>
    </source>
</evidence>
<feature type="domain" description="ATP-dependent RecD2 DNA helicase-like helix-hairpin-helix" evidence="4">
    <location>
        <begin position="171"/>
        <end position="261"/>
    </location>
</feature>
<dbReference type="InterPro" id="IPR029493">
    <property type="entry name" value="RecD2-like_HHH"/>
</dbReference>
<evidence type="ECO:0000313" key="7">
    <source>
        <dbReference type="Proteomes" id="UP000236311"/>
    </source>
</evidence>
<dbReference type="InterPro" id="IPR050534">
    <property type="entry name" value="Coronavir_polyprotein_1ab"/>
</dbReference>
<dbReference type="Pfam" id="PF14490">
    <property type="entry name" value="HHH_RecD2"/>
    <property type="match status" value="1"/>
</dbReference>
<dbReference type="Pfam" id="PF18335">
    <property type="entry name" value="SH3_13"/>
    <property type="match status" value="1"/>
</dbReference>
<dbReference type="Proteomes" id="UP000236311">
    <property type="component" value="Unassembled WGS sequence"/>
</dbReference>
<proteinExistence type="predicted"/>
<dbReference type="OrthoDB" id="9803432at2"/>
<dbReference type="CDD" id="cd18809">
    <property type="entry name" value="SF1_C_RecD"/>
    <property type="match status" value="1"/>
</dbReference>
<dbReference type="Gene3D" id="2.30.30.940">
    <property type="match status" value="1"/>
</dbReference>
<reference evidence="6 7" key="1">
    <citation type="submission" date="2018-01" db="EMBL/GenBank/DDBJ databases">
        <authorList>
            <person name="Gaut B.S."/>
            <person name="Morton B.R."/>
            <person name="Clegg M.T."/>
            <person name="Duvall M.R."/>
        </authorList>
    </citation>
    <scope>NUCLEOTIDE SEQUENCE [LARGE SCALE GENOMIC DNA]</scope>
    <source>
        <strain evidence="6">GP69</strain>
    </source>
</reference>
<evidence type="ECO:0000259" key="4">
    <source>
        <dbReference type="Pfam" id="PF14490"/>
    </source>
</evidence>
<dbReference type="CDD" id="cd17933">
    <property type="entry name" value="DEXSc_RecD-like"/>
    <property type="match status" value="1"/>
</dbReference>
<dbReference type="GO" id="GO:0006310">
    <property type="term" value="P:DNA recombination"/>
    <property type="evidence" value="ECO:0007669"/>
    <property type="project" value="TreeGrafter"/>
</dbReference>
<evidence type="ECO:0000256" key="2">
    <source>
        <dbReference type="ARBA" id="ARBA00022840"/>
    </source>
</evidence>
<dbReference type="InterPro" id="IPR027417">
    <property type="entry name" value="P-loop_NTPase"/>
</dbReference>
<dbReference type="EC" id="3.6.4.12" evidence="6"/>
<keyword evidence="2" id="KW-0067">ATP-binding</keyword>
<dbReference type="Gene3D" id="3.40.50.300">
    <property type="entry name" value="P-loop containing nucleotide triphosphate hydrolases"/>
    <property type="match status" value="2"/>
</dbReference>
<dbReference type="GO" id="GO:0016787">
    <property type="term" value="F:hydrolase activity"/>
    <property type="evidence" value="ECO:0007669"/>
    <property type="project" value="UniProtKB-KW"/>
</dbReference>
<dbReference type="GO" id="GO:0009338">
    <property type="term" value="C:exodeoxyribonuclease V complex"/>
    <property type="evidence" value="ECO:0007669"/>
    <property type="project" value="TreeGrafter"/>
</dbReference>
<evidence type="ECO:0000259" key="3">
    <source>
        <dbReference type="Pfam" id="PF13538"/>
    </source>
</evidence>
<dbReference type="Pfam" id="PF13604">
    <property type="entry name" value="AAA_30"/>
    <property type="match status" value="1"/>
</dbReference>
<evidence type="ECO:0000313" key="6">
    <source>
        <dbReference type="EMBL" id="SOY31463.1"/>
    </source>
</evidence>
<feature type="domain" description="UvrD-like helicase C-terminal" evidence="3">
    <location>
        <begin position="680"/>
        <end position="727"/>
    </location>
</feature>
<protein>
    <submittedName>
        <fullName evidence="6">ATP-dependent RecD-like DNA helicase</fullName>
        <ecNumber evidence="6">3.6.4.12</ecNumber>
    </submittedName>
</protein>
<dbReference type="Gene3D" id="1.10.10.2220">
    <property type="match status" value="1"/>
</dbReference>
<dbReference type="InterPro" id="IPR027785">
    <property type="entry name" value="UvrD-like_helicase_C"/>
</dbReference>
<dbReference type="SUPFAM" id="SSF52540">
    <property type="entry name" value="P-loop containing nucleoside triphosphate hydrolases"/>
    <property type="match status" value="2"/>
</dbReference>
<sequence>MFENDEDILKFKAVITYERYYNSDTAWGVYGFYTNDDIPQYTKETKMDLPFEDSKEVDPDKKFSSLAGKMQELVVGGEYMIKAKYKYDKTYGHQYTPIAIYALIPQTKEAQLMFLQSIISPWIAENLISVYPNVVNDVANGTLKEIDYDLVKGVRELTWNRIKDKIINNYLISDIIIMLKPLGVTYTMIKKLLTDEPNPALLKQQLEENPYILTKINGLGFKKVDDLALKLKPELINTTERLVAFIKYYFTDLGESSGHTWCSVKILKSAISNSVPECSDKTDWLLENNEFLHISEDRVGLKYYHDIEVQIYNILLEKSKKQTDINISDEKIEQAIRHAEEEQGFQYVVEQLDTINKSLHRTISLITGKAGTGKTSIMRAIVKAYTENQFTLTASALSAMAAQRITEATSFPAMTIHRTLGCKGLNKFDFNKDNHLITSVAFLDEGSMVNASLFLHWLEAIDDNTRIIISGDHKQLPPIGFGNVFSDLIEMFDDTVVSKLVKPMRQAEKSGILVDANLIRENINPITEKLQPRIIHGELQDMYYMFRINRQSLFDIAVNTFVKSVDSDGIDNVVIAVPRRKDCLNSTNELNKTIQEKLLGDVLQSISGFEMTFKLGAKVMQTVNDYDKNVFNGEIGYITEISERQNGKKKEEYCVVTYTDIFGKKKLIEYTKKELTALDLAYAMTVHKLQGAGRKIVIGIIDNTHHQLLDNCMLYTLLTRAKKRCLLLAEPQAFLQCIRTSHNKRNTWMMLEEKVA</sequence>
<dbReference type="InterPro" id="IPR041451">
    <property type="entry name" value="RecD2_SH13"/>
</dbReference>
<dbReference type="Pfam" id="PF13538">
    <property type="entry name" value="UvrD_C_2"/>
    <property type="match status" value="1"/>
</dbReference>
<organism evidence="6 7">
    <name type="scientific">Acetatifactor muris</name>
    <dbReference type="NCBI Taxonomy" id="879566"/>
    <lineage>
        <taxon>Bacteria</taxon>
        <taxon>Bacillati</taxon>
        <taxon>Bacillota</taxon>
        <taxon>Clostridia</taxon>
        <taxon>Lachnospirales</taxon>
        <taxon>Lachnospiraceae</taxon>
        <taxon>Acetatifactor</taxon>
    </lineage>
</organism>
<accession>A0A2K4ZLV6</accession>
<name>A0A2K4ZLV6_9FIRM</name>
<keyword evidence="6" id="KW-0347">Helicase</keyword>
<keyword evidence="6" id="KW-0378">Hydrolase</keyword>
<dbReference type="AlphaFoldDB" id="A0A2K4ZLV6"/>
<evidence type="ECO:0000259" key="5">
    <source>
        <dbReference type="Pfam" id="PF18335"/>
    </source>
</evidence>
<gene>
    <name evidence="6" type="primary">recD2_4</name>
    <name evidence="6" type="ORF">AMURIS_04206</name>
</gene>
<keyword evidence="1" id="KW-0547">Nucleotide-binding</keyword>
<dbReference type="GO" id="GO:0005524">
    <property type="term" value="F:ATP binding"/>
    <property type="evidence" value="ECO:0007669"/>
    <property type="project" value="UniProtKB-KW"/>
</dbReference>
<feature type="domain" description="ATP-dependent RecD2 DNA helicase SH3" evidence="5">
    <location>
        <begin position="590"/>
        <end position="656"/>
    </location>
</feature>
<dbReference type="RefSeq" id="WP_103241451.1">
    <property type="nucleotide sequence ID" value="NZ_JANJZD010000026.1"/>
</dbReference>
<keyword evidence="7" id="KW-1185">Reference proteome</keyword>
<dbReference type="GO" id="GO:0017116">
    <property type="term" value="F:single-stranded DNA helicase activity"/>
    <property type="evidence" value="ECO:0007669"/>
    <property type="project" value="TreeGrafter"/>
</dbReference>
<dbReference type="PANTHER" id="PTHR43788:SF6">
    <property type="entry name" value="DNA HELICASE B"/>
    <property type="match status" value="1"/>
</dbReference>
<dbReference type="PANTHER" id="PTHR43788">
    <property type="entry name" value="DNA2/NAM7 HELICASE FAMILY MEMBER"/>
    <property type="match status" value="1"/>
</dbReference>
<dbReference type="EMBL" id="OFSM01000026">
    <property type="protein sequence ID" value="SOY31463.1"/>
    <property type="molecule type" value="Genomic_DNA"/>
</dbReference>